<evidence type="ECO:0008006" key="3">
    <source>
        <dbReference type="Google" id="ProtNLM"/>
    </source>
</evidence>
<reference evidence="2" key="1">
    <citation type="journal article" date="2019" name="Int. J. Syst. Evol. Microbiol.">
        <title>The Global Catalogue of Microorganisms (GCM) 10K type strain sequencing project: providing services to taxonomists for standard genome sequencing and annotation.</title>
        <authorList>
            <consortium name="The Broad Institute Genomics Platform"/>
            <consortium name="The Broad Institute Genome Sequencing Center for Infectious Disease"/>
            <person name="Wu L."/>
            <person name="Ma J."/>
        </authorList>
    </citation>
    <scope>NUCLEOTIDE SEQUENCE [LARGE SCALE GENOMIC DNA]</scope>
    <source>
        <strain evidence="2">JCM 17839</strain>
    </source>
</reference>
<evidence type="ECO:0000313" key="1">
    <source>
        <dbReference type="EMBL" id="GAA4484661.1"/>
    </source>
</evidence>
<protein>
    <recommendedName>
        <fullName evidence="3">Zinc ribbon domain-containing protein</fullName>
    </recommendedName>
</protein>
<keyword evidence="2" id="KW-1185">Reference proteome</keyword>
<gene>
    <name evidence="1" type="ORF">GCM10023171_17880</name>
</gene>
<dbReference type="Pfam" id="PF20373">
    <property type="entry name" value="DUF6668"/>
    <property type="match status" value="1"/>
</dbReference>
<proteinExistence type="predicted"/>
<accession>A0ABP8PBC4</accession>
<sequence length="169" mass="18059">MFSPRDAVMPQAGFVCYRCGHKLSPAERAFCGECASPIPVLIPAHSGCGASTLAAATGFRDGNESPYASDHERVLRLLVARTHHAGLEAARRELARRRSSGHVARLLLVPDAPGKLPKPLADEVLVIAGPTPSSRIPWVEAWRWAPGAATETFTKFFPTLAAQLTAGHS</sequence>
<dbReference type="EMBL" id="BAABGP010000012">
    <property type="protein sequence ID" value="GAA4484661.1"/>
    <property type="molecule type" value="Genomic_DNA"/>
</dbReference>
<dbReference type="Proteomes" id="UP001500731">
    <property type="component" value="Unassembled WGS sequence"/>
</dbReference>
<dbReference type="RefSeq" id="WP_345186246.1">
    <property type="nucleotide sequence ID" value="NZ_BAABGP010000012.1"/>
</dbReference>
<name>A0ABP8PBC4_9MICO</name>
<organism evidence="1 2">
    <name type="scientific">Microbacterium panaciterrae</name>
    <dbReference type="NCBI Taxonomy" id="985759"/>
    <lineage>
        <taxon>Bacteria</taxon>
        <taxon>Bacillati</taxon>
        <taxon>Actinomycetota</taxon>
        <taxon>Actinomycetes</taxon>
        <taxon>Micrococcales</taxon>
        <taxon>Microbacteriaceae</taxon>
        <taxon>Microbacterium</taxon>
    </lineage>
</organism>
<dbReference type="InterPro" id="IPR046609">
    <property type="entry name" value="DUF6668"/>
</dbReference>
<evidence type="ECO:0000313" key="2">
    <source>
        <dbReference type="Proteomes" id="UP001500731"/>
    </source>
</evidence>
<comment type="caution">
    <text evidence="1">The sequence shown here is derived from an EMBL/GenBank/DDBJ whole genome shotgun (WGS) entry which is preliminary data.</text>
</comment>